<feature type="region of interest" description="Disordered" evidence="1">
    <location>
        <begin position="115"/>
        <end position="154"/>
    </location>
</feature>
<dbReference type="GeneID" id="78087047"/>
<organism evidence="2 3">
    <name type="scientific">Bilophila wadsworthia (strain 3_1_6)</name>
    <dbReference type="NCBI Taxonomy" id="563192"/>
    <lineage>
        <taxon>Bacteria</taxon>
        <taxon>Pseudomonadati</taxon>
        <taxon>Thermodesulfobacteriota</taxon>
        <taxon>Desulfovibrionia</taxon>
        <taxon>Desulfovibrionales</taxon>
        <taxon>Desulfovibrionaceae</taxon>
        <taxon>Bilophila</taxon>
    </lineage>
</organism>
<dbReference type="HOGENOM" id="CLU_1700810_0_0_7"/>
<gene>
    <name evidence="2" type="ORF">HMPREF0179_00155</name>
</gene>
<reference evidence="2 3" key="1">
    <citation type="submission" date="2010-10" db="EMBL/GenBank/DDBJ databases">
        <authorList>
            <consortium name="The Broad Institute Genome Sequencing Platform"/>
            <person name="Ward D."/>
            <person name="Earl A."/>
            <person name="Feldgarden M."/>
            <person name="Young S.K."/>
            <person name="Gargeya S."/>
            <person name="Zeng Q."/>
            <person name="Alvarado L."/>
            <person name="Berlin A."/>
            <person name="Bochicchio J."/>
            <person name="Chapman S.B."/>
            <person name="Chen Z."/>
            <person name="Freedman E."/>
            <person name="Gellesch M."/>
            <person name="Goldberg J."/>
            <person name="Griggs A."/>
            <person name="Gujja S."/>
            <person name="Heilman E."/>
            <person name="Heiman D."/>
            <person name="Howarth C."/>
            <person name="Mehta T."/>
            <person name="Neiman D."/>
            <person name="Pearson M."/>
            <person name="Roberts A."/>
            <person name="Saif S."/>
            <person name="Shea T."/>
            <person name="Shenoy N."/>
            <person name="Sisk P."/>
            <person name="Stolte C."/>
            <person name="Sykes S."/>
            <person name="White J."/>
            <person name="Yandava C."/>
            <person name="Allen-Vercoe E."/>
            <person name="Sibley C."/>
            <person name="Ambrose C.E."/>
            <person name="Strauss J."/>
            <person name="Daigneault M."/>
            <person name="Haas B."/>
            <person name="Nusbaum C."/>
            <person name="Birren B."/>
        </authorList>
    </citation>
    <scope>NUCLEOTIDE SEQUENCE [LARGE SCALE GENOMIC DNA]</scope>
    <source>
        <strain evidence="2 3">3_1_6</strain>
    </source>
</reference>
<evidence type="ECO:0000313" key="3">
    <source>
        <dbReference type="Proteomes" id="UP000006034"/>
    </source>
</evidence>
<dbReference type="EMBL" id="ADCP02000002">
    <property type="protein sequence ID" value="EFV46031.2"/>
    <property type="molecule type" value="Genomic_DNA"/>
</dbReference>
<proteinExistence type="predicted"/>
<comment type="caution">
    <text evidence="2">The sequence shown here is derived from an EMBL/GenBank/DDBJ whole genome shotgun (WGS) entry which is preliminary data.</text>
</comment>
<dbReference type="RefSeq" id="WP_016360929.1">
    <property type="nucleotide sequence ID" value="NZ_KE150239.1"/>
</dbReference>
<dbReference type="OrthoDB" id="5461381at2"/>
<reference evidence="2 3" key="2">
    <citation type="submission" date="2013-04" db="EMBL/GenBank/DDBJ databases">
        <title>The Genome Sequence of Bilophila wadsworthia 3_1_6.</title>
        <authorList>
            <consortium name="The Broad Institute Genomics Platform"/>
            <person name="Earl A."/>
            <person name="Ward D."/>
            <person name="Feldgarden M."/>
            <person name="Gevers D."/>
            <person name="Sibley C."/>
            <person name="Strauss J."/>
            <person name="Allen-Vercoe E."/>
            <person name="Walker B."/>
            <person name="Young S."/>
            <person name="Zeng Q."/>
            <person name="Gargeya S."/>
            <person name="Fitzgerald M."/>
            <person name="Haas B."/>
            <person name="Abouelleil A."/>
            <person name="Allen A.W."/>
            <person name="Alvarado L."/>
            <person name="Arachchi H.M."/>
            <person name="Berlin A.M."/>
            <person name="Chapman S.B."/>
            <person name="Gainer-Dewar J."/>
            <person name="Goldberg J."/>
            <person name="Griggs A."/>
            <person name="Gujja S."/>
            <person name="Hansen M."/>
            <person name="Howarth C."/>
            <person name="Imamovic A."/>
            <person name="Ireland A."/>
            <person name="Larimer J."/>
            <person name="McCowan C."/>
            <person name="Murphy C."/>
            <person name="Pearson M."/>
            <person name="Poon T.W."/>
            <person name="Priest M."/>
            <person name="Roberts A."/>
            <person name="Saif S."/>
            <person name="Shea T."/>
            <person name="Sisk P."/>
            <person name="Sykes S."/>
            <person name="Wortman J."/>
            <person name="Nusbaum C."/>
            <person name="Birren B."/>
        </authorList>
    </citation>
    <scope>NUCLEOTIDE SEQUENCE [LARGE SCALE GENOMIC DNA]</scope>
    <source>
        <strain evidence="2 3">3_1_6</strain>
    </source>
</reference>
<dbReference type="eggNOG" id="COG1403">
    <property type="taxonomic scope" value="Bacteria"/>
</dbReference>
<name>E5Y1U6_BILW3</name>
<sequence>MNTDIRLSVGFWQHPKTKKTARRLGLEGIRSLQVLWLWSTQYRPDGNLSGMDWEDIELAADWQGEERKFFDTCLGMWVDETSDGYVLHDWQEHNPWQSEALARSEKAQKAAQARWGKANNINKQCLTDAQAMPEHDSSNAPSPSPIPEEKDKCV</sequence>
<evidence type="ECO:0000313" key="2">
    <source>
        <dbReference type="EMBL" id="EFV46031.2"/>
    </source>
</evidence>
<protein>
    <submittedName>
        <fullName evidence="2">Uncharacterized protein</fullName>
    </submittedName>
</protein>
<accession>E5Y1U6</accession>
<dbReference type="STRING" id="563192.HMPREF0179_00155"/>
<evidence type="ECO:0000256" key="1">
    <source>
        <dbReference type="SAM" id="MobiDB-lite"/>
    </source>
</evidence>
<dbReference type="AlphaFoldDB" id="E5Y1U6"/>
<keyword evidence="3" id="KW-1185">Reference proteome</keyword>
<dbReference type="Proteomes" id="UP000006034">
    <property type="component" value="Unassembled WGS sequence"/>
</dbReference>